<evidence type="ECO:0000313" key="2">
    <source>
        <dbReference type="Proteomes" id="UP001153636"/>
    </source>
</evidence>
<sequence>MKIAFVDIQGFIVEGIYHPKEMSIEIGFKQYHFLFTSAIPYNNLDEMDRKTVRYLERNVHGIQYTSGFVDHGQVNKILESNLLYSANYVYVRGNQKAEFLQRKCHELGHYPVIIDVSQYDDTIQATPKFERTQDYCANHDNGRFNCTQENVGILRCWFLNTILPK</sequence>
<proteinExistence type="predicted"/>
<dbReference type="AlphaFoldDB" id="A0A9P0GDM8"/>
<dbReference type="OrthoDB" id="6783145at2759"/>
<dbReference type="Proteomes" id="UP001153636">
    <property type="component" value="Chromosome 2"/>
</dbReference>
<accession>A0A9P0GDM8</accession>
<dbReference type="EMBL" id="OV651814">
    <property type="protein sequence ID" value="CAH1107076.1"/>
    <property type="molecule type" value="Genomic_DNA"/>
</dbReference>
<protein>
    <submittedName>
        <fullName evidence="1">Uncharacterized protein</fullName>
    </submittedName>
</protein>
<name>A0A9P0GDM8_9CUCU</name>
<organism evidence="1 2">
    <name type="scientific">Psylliodes chrysocephalus</name>
    <dbReference type="NCBI Taxonomy" id="3402493"/>
    <lineage>
        <taxon>Eukaryota</taxon>
        <taxon>Metazoa</taxon>
        <taxon>Ecdysozoa</taxon>
        <taxon>Arthropoda</taxon>
        <taxon>Hexapoda</taxon>
        <taxon>Insecta</taxon>
        <taxon>Pterygota</taxon>
        <taxon>Neoptera</taxon>
        <taxon>Endopterygota</taxon>
        <taxon>Coleoptera</taxon>
        <taxon>Polyphaga</taxon>
        <taxon>Cucujiformia</taxon>
        <taxon>Chrysomeloidea</taxon>
        <taxon>Chrysomelidae</taxon>
        <taxon>Galerucinae</taxon>
        <taxon>Alticini</taxon>
        <taxon>Psylliodes</taxon>
    </lineage>
</organism>
<evidence type="ECO:0000313" key="1">
    <source>
        <dbReference type="EMBL" id="CAH1107076.1"/>
    </source>
</evidence>
<keyword evidence="2" id="KW-1185">Reference proteome</keyword>
<gene>
    <name evidence="1" type="ORF">PSYICH_LOCUS6664</name>
</gene>
<reference evidence="1" key="1">
    <citation type="submission" date="2022-01" db="EMBL/GenBank/DDBJ databases">
        <authorList>
            <person name="King R."/>
        </authorList>
    </citation>
    <scope>NUCLEOTIDE SEQUENCE</scope>
</reference>